<dbReference type="Proteomes" id="UP000275267">
    <property type="component" value="Unassembled WGS sequence"/>
</dbReference>
<protein>
    <submittedName>
        <fullName evidence="2">Uncharacterized protein</fullName>
    </submittedName>
</protein>
<reference evidence="3" key="1">
    <citation type="journal article" date="2019" name="Nat. Commun.">
        <title>The genome of broomcorn millet.</title>
        <authorList>
            <person name="Zou C."/>
            <person name="Miki D."/>
            <person name="Li D."/>
            <person name="Tang Q."/>
            <person name="Xiao L."/>
            <person name="Rajput S."/>
            <person name="Deng P."/>
            <person name="Jia W."/>
            <person name="Huang R."/>
            <person name="Zhang M."/>
            <person name="Sun Y."/>
            <person name="Hu J."/>
            <person name="Fu X."/>
            <person name="Schnable P.S."/>
            <person name="Li F."/>
            <person name="Zhang H."/>
            <person name="Feng B."/>
            <person name="Zhu X."/>
            <person name="Liu R."/>
            <person name="Schnable J.C."/>
            <person name="Zhu J.-K."/>
            <person name="Zhang H."/>
        </authorList>
    </citation>
    <scope>NUCLEOTIDE SEQUENCE [LARGE SCALE GENOMIC DNA]</scope>
</reference>
<gene>
    <name evidence="2" type="ORF">C2845_PM11G28410</name>
</gene>
<dbReference type="AlphaFoldDB" id="A0A3L6RV43"/>
<evidence type="ECO:0000313" key="2">
    <source>
        <dbReference type="EMBL" id="RLN09455.1"/>
    </source>
</evidence>
<proteinExistence type="predicted"/>
<keyword evidence="3" id="KW-1185">Reference proteome</keyword>
<sequence>MRGLALCFLELEGRRRGRPYHGARRGAAAFGDMSSLFSLTHHLLARIMRRTGRSEPLGSSRTPRVSAQEIHEGKGSCPAAGGLWPSCI</sequence>
<feature type="region of interest" description="Disordered" evidence="1">
    <location>
        <begin position="52"/>
        <end position="76"/>
    </location>
</feature>
<organism evidence="2 3">
    <name type="scientific">Panicum miliaceum</name>
    <name type="common">Proso millet</name>
    <name type="synonym">Broomcorn millet</name>
    <dbReference type="NCBI Taxonomy" id="4540"/>
    <lineage>
        <taxon>Eukaryota</taxon>
        <taxon>Viridiplantae</taxon>
        <taxon>Streptophyta</taxon>
        <taxon>Embryophyta</taxon>
        <taxon>Tracheophyta</taxon>
        <taxon>Spermatophyta</taxon>
        <taxon>Magnoliopsida</taxon>
        <taxon>Liliopsida</taxon>
        <taxon>Poales</taxon>
        <taxon>Poaceae</taxon>
        <taxon>PACMAD clade</taxon>
        <taxon>Panicoideae</taxon>
        <taxon>Panicodae</taxon>
        <taxon>Paniceae</taxon>
        <taxon>Panicinae</taxon>
        <taxon>Panicum</taxon>
        <taxon>Panicum sect. Panicum</taxon>
    </lineage>
</organism>
<evidence type="ECO:0000256" key="1">
    <source>
        <dbReference type="SAM" id="MobiDB-lite"/>
    </source>
</evidence>
<comment type="caution">
    <text evidence="2">The sequence shown here is derived from an EMBL/GenBank/DDBJ whole genome shotgun (WGS) entry which is preliminary data.</text>
</comment>
<dbReference type="EMBL" id="PQIB02000007">
    <property type="protein sequence ID" value="RLN09455.1"/>
    <property type="molecule type" value="Genomic_DNA"/>
</dbReference>
<accession>A0A3L6RV43</accession>
<name>A0A3L6RV43_PANMI</name>
<evidence type="ECO:0000313" key="3">
    <source>
        <dbReference type="Proteomes" id="UP000275267"/>
    </source>
</evidence>